<dbReference type="Pfam" id="PF10651">
    <property type="entry name" value="BppU_N"/>
    <property type="match status" value="1"/>
</dbReference>
<evidence type="ECO:0000256" key="1">
    <source>
        <dbReference type="SAM" id="Coils"/>
    </source>
</evidence>
<proteinExistence type="predicted"/>
<dbReference type="InterPro" id="IPR018913">
    <property type="entry name" value="BppU_N"/>
</dbReference>
<protein>
    <submittedName>
        <fullName evidence="3">Phage protein</fullName>
    </submittedName>
</protein>
<dbReference type="EMBL" id="AP014864">
    <property type="protein sequence ID" value="BAR86655.1"/>
    <property type="molecule type" value="Genomic_DNA"/>
</dbReference>
<evidence type="ECO:0000313" key="4">
    <source>
        <dbReference type="Proteomes" id="UP000055316"/>
    </source>
</evidence>
<evidence type="ECO:0000313" key="3">
    <source>
        <dbReference type="EMBL" id="BAR86655.1"/>
    </source>
</evidence>
<dbReference type="RefSeq" id="WP_060852444.1">
    <property type="nucleotide sequence ID" value="NZ_AP014864.1"/>
</dbReference>
<name>A0A9W3ZZD5_BACTO</name>
<dbReference type="AlphaFoldDB" id="A0A9W3ZZD5"/>
<evidence type="ECO:0000259" key="2">
    <source>
        <dbReference type="Pfam" id="PF10651"/>
    </source>
</evidence>
<accession>A0A9W3ZZD5</accession>
<feature type="domain" description="BppU N-terminal" evidence="2">
    <location>
        <begin position="13"/>
        <end position="137"/>
    </location>
</feature>
<gene>
    <name evidence="3" type="ORF">KNN_05854</name>
</gene>
<dbReference type="Gene3D" id="2.60.40.3350">
    <property type="match status" value="1"/>
</dbReference>
<dbReference type="Proteomes" id="UP000055316">
    <property type="component" value="Chromosome"/>
</dbReference>
<reference evidence="3 4" key="1">
    <citation type="submission" date="2015-05" db="EMBL/GenBank/DDBJ databases">
        <title>Whole genome sequence of Bacillus thuringiensis serovar tolworthi Pasteur Institute Standard strain.</title>
        <authorList>
            <person name="Kanda K."/>
            <person name="Nakashima K."/>
            <person name="Nagano Y."/>
        </authorList>
    </citation>
    <scope>NUCLEOTIDE SEQUENCE [LARGE SCALE GENOMIC DNA]</scope>
    <source>
        <strain evidence="3 4">Pasteur Institute Standard strain</strain>
    </source>
</reference>
<keyword evidence="1" id="KW-0175">Coiled coil</keyword>
<feature type="coiled-coil region" evidence="1">
    <location>
        <begin position="123"/>
        <end position="150"/>
    </location>
</feature>
<organism evidence="3 4">
    <name type="scientific">Bacillus thuringiensis subsp. tolworthi</name>
    <dbReference type="NCBI Taxonomy" id="1442"/>
    <lineage>
        <taxon>Bacteria</taxon>
        <taxon>Bacillati</taxon>
        <taxon>Bacillota</taxon>
        <taxon>Bacilli</taxon>
        <taxon>Bacillales</taxon>
        <taxon>Bacillaceae</taxon>
        <taxon>Bacillus</taxon>
        <taxon>Bacillus cereus group</taxon>
    </lineage>
</organism>
<sequence>MRNEEIIIDLADPVFTKTIRSRQNDKNGLRLTVYVREKGQNVDLTGYAVKYEATNHTGVFIRDDAQIVDSKNGVFSYTFTSQAVSTSDDWTAYFVMEKSTERMSTPDIRITLRRDVKEGNIKIENYISDFDNLKKQIDALQQAVDKMDVVKRSGGMMTGYLTMRPTIGSNIGVGFNSEDKVLDIGLVGVSDGQLYLKDWKNNKVLFEKSPTGAFNVFADNLLKKAGDIINGLLEFKSDNSIVLGSRSYKTVIHKGAQGELIFAPSTKEQGDSWDWSKRVEFRTDGTIRQAYDTGWINLPTTGVENVPDRILKYKRSGEHVNVIGSIRNAQNATVFATLPVGCRPVQDIAVPAIMITGGVNTNFCEVTVKSDGGIFVNGVQSGNTVHIAVSFSV</sequence>